<dbReference type="SMART" id="SM00320">
    <property type="entry name" value="WD40"/>
    <property type="match status" value="7"/>
</dbReference>
<feature type="domain" description="U3 small nucleolar RNA-associated protein 15 C-terminal" evidence="7">
    <location>
        <begin position="401"/>
        <end position="530"/>
    </location>
</feature>
<dbReference type="EMBL" id="SGPK01000181">
    <property type="protein sequence ID" value="THH06690.1"/>
    <property type="molecule type" value="Genomic_DNA"/>
</dbReference>
<dbReference type="PRINTS" id="PR00320">
    <property type="entry name" value="GPROTEINBRPT"/>
</dbReference>
<keyword evidence="9" id="KW-1185">Reference proteome</keyword>
<gene>
    <name evidence="8" type="ORF">EW145_g3904</name>
</gene>
<evidence type="ECO:0000256" key="4">
    <source>
        <dbReference type="ARBA" id="ARBA00022737"/>
    </source>
</evidence>
<dbReference type="PANTHER" id="PTHR19924">
    <property type="entry name" value="UTP15 U3 SMALL NUCLEOLAR RNA-ASSOCIATED PROTEIN 15 FAMILY MEMBER"/>
    <property type="match status" value="1"/>
</dbReference>
<sequence>MWQNFWFSVGKVSTAASLELDIDGGMEYQPVVIKRHARPSAKHNPESRYWRQFKHPVFVKEYAPITSVHFSPTKPHRYAVTAATRVQIYAPRTQNVTKTIARFKDVARSGCIRADGKLVVAGDDSGLIQVFDINSRAILRTLDSHKQPVHVTKFSAPNQTQILSCSDDTTVKLWDVPSQDAIATFDAHTDYVRTGQFAPSNDNLILTGSYDATVRLFDARTGQCEMTMGGPGSASGASSGPVEQVLIFPAGTVVLSAAGPILRAWDLVAGGRCLRALSNHQKTITSLAFDARASRLLTGGLDHMVKVYDVSTYKVVHTMRYPAPVLCLGVSPDDTHIAAGMSDGTLSVRRRQAKASESSSEPFSLASLRSGTFESFLGSTLPSIGQSRVREKGKAKAKPVGDVDEIKVEARRRRKLRAYDRLLKNFKYSAALDSVLRKVPPTTVFSLIQELVHRDGLRIALAGRDDVLLEPVLQLLIKYVSDPRFGDLASSVAGIVIVAKVHRADRLPIIDMYAPVLGQSPLIDTLFGALDMIFASSALAA</sequence>
<evidence type="ECO:0000313" key="9">
    <source>
        <dbReference type="Proteomes" id="UP000308199"/>
    </source>
</evidence>
<dbReference type="PROSITE" id="PS50082">
    <property type="entry name" value="WD_REPEATS_2"/>
    <property type="match status" value="3"/>
</dbReference>
<evidence type="ECO:0000259" key="7">
    <source>
        <dbReference type="Pfam" id="PF09384"/>
    </source>
</evidence>
<dbReference type="Gene3D" id="2.130.10.10">
    <property type="entry name" value="YVTN repeat-like/Quinoprotein amine dehydrogenase"/>
    <property type="match status" value="2"/>
</dbReference>
<dbReference type="PANTHER" id="PTHR19924:SF26">
    <property type="entry name" value="U3 SMALL NUCLEOLAR RNA-ASSOCIATED PROTEIN 15 HOMOLOG"/>
    <property type="match status" value="1"/>
</dbReference>
<dbReference type="GO" id="GO:0045943">
    <property type="term" value="P:positive regulation of transcription by RNA polymerase I"/>
    <property type="evidence" value="ECO:0007669"/>
    <property type="project" value="TreeGrafter"/>
</dbReference>
<accession>A0A4S4LAM1</accession>
<dbReference type="InterPro" id="IPR019775">
    <property type="entry name" value="WD40_repeat_CS"/>
</dbReference>
<dbReference type="GO" id="GO:0005730">
    <property type="term" value="C:nucleolus"/>
    <property type="evidence" value="ECO:0007669"/>
    <property type="project" value="UniProtKB-SubCell"/>
</dbReference>
<reference evidence="8 9" key="1">
    <citation type="submission" date="2019-02" db="EMBL/GenBank/DDBJ databases">
        <title>Genome sequencing of the rare red list fungi Phellinidium pouzarii.</title>
        <authorList>
            <person name="Buettner E."/>
            <person name="Kellner H."/>
        </authorList>
    </citation>
    <scope>NUCLEOTIDE SEQUENCE [LARGE SCALE GENOMIC DNA]</scope>
    <source>
        <strain evidence="8 9">DSM 108285</strain>
    </source>
</reference>
<evidence type="ECO:0000256" key="1">
    <source>
        <dbReference type="ARBA" id="ARBA00004604"/>
    </source>
</evidence>
<dbReference type="PROSITE" id="PS50294">
    <property type="entry name" value="WD_REPEATS_REGION"/>
    <property type="match status" value="3"/>
</dbReference>
<evidence type="ECO:0000256" key="3">
    <source>
        <dbReference type="ARBA" id="ARBA00022574"/>
    </source>
</evidence>
<comment type="subcellular location">
    <subcellularLocation>
        <location evidence="1">Nucleus</location>
        <location evidence="1">Nucleolus</location>
    </subcellularLocation>
</comment>
<dbReference type="PROSITE" id="PS00678">
    <property type="entry name" value="WD_REPEATS_1"/>
    <property type="match status" value="1"/>
</dbReference>
<evidence type="ECO:0000256" key="6">
    <source>
        <dbReference type="PROSITE-ProRule" id="PRU00221"/>
    </source>
</evidence>
<evidence type="ECO:0000256" key="2">
    <source>
        <dbReference type="ARBA" id="ARBA00022552"/>
    </source>
</evidence>
<feature type="repeat" description="WD" evidence="6">
    <location>
        <begin position="277"/>
        <end position="318"/>
    </location>
</feature>
<feature type="repeat" description="WD" evidence="6">
    <location>
        <begin position="142"/>
        <end position="184"/>
    </location>
</feature>
<dbReference type="SUPFAM" id="SSF50978">
    <property type="entry name" value="WD40 repeat-like"/>
    <property type="match status" value="1"/>
</dbReference>
<dbReference type="GO" id="GO:0006364">
    <property type="term" value="P:rRNA processing"/>
    <property type="evidence" value="ECO:0007669"/>
    <property type="project" value="UniProtKB-KW"/>
</dbReference>
<keyword evidence="4" id="KW-0677">Repeat</keyword>
<dbReference type="CDD" id="cd00200">
    <property type="entry name" value="WD40"/>
    <property type="match status" value="1"/>
</dbReference>
<organism evidence="8 9">
    <name type="scientific">Phellinidium pouzarii</name>
    <dbReference type="NCBI Taxonomy" id="167371"/>
    <lineage>
        <taxon>Eukaryota</taxon>
        <taxon>Fungi</taxon>
        <taxon>Dikarya</taxon>
        <taxon>Basidiomycota</taxon>
        <taxon>Agaricomycotina</taxon>
        <taxon>Agaricomycetes</taxon>
        <taxon>Hymenochaetales</taxon>
        <taxon>Hymenochaetaceae</taxon>
        <taxon>Phellinidium</taxon>
    </lineage>
</organism>
<keyword evidence="3 6" id="KW-0853">WD repeat</keyword>
<dbReference type="Pfam" id="PF09384">
    <property type="entry name" value="UTP15_C"/>
    <property type="match status" value="1"/>
</dbReference>
<name>A0A4S4LAM1_9AGAM</name>
<evidence type="ECO:0000256" key="5">
    <source>
        <dbReference type="ARBA" id="ARBA00023242"/>
    </source>
</evidence>
<dbReference type="AlphaFoldDB" id="A0A4S4LAM1"/>
<feature type="repeat" description="WD" evidence="6">
    <location>
        <begin position="185"/>
        <end position="227"/>
    </location>
</feature>
<evidence type="ECO:0000313" key="8">
    <source>
        <dbReference type="EMBL" id="THH06690.1"/>
    </source>
</evidence>
<keyword evidence="2" id="KW-0698">rRNA processing</keyword>
<dbReference type="InterPro" id="IPR020472">
    <property type="entry name" value="WD40_PAC1"/>
</dbReference>
<dbReference type="Proteomes" id="UP000308199">
    <property type="component" value="Unassembled WGS sequence"/>
</dbReference>
<dbReference type="InterPro" id="IPR018983">
    <property type="entry name" value="U3_snoRNA-assocProt_15_C"/>
</dbReference>
<dbReference type="OrthoDB" id="431715at2759"/>
<comment type="caution">
    <text evidence="8">The sequence shown here is derived from an EMBL/GenBank/DDBJ whole genome shotgun (WGS) entry which is preliminary data.</text>
</comment>
<dbReference type="Pfam" id="PF00400">
    <property type="entry name" value="WD40"/>
    <property type="match status" value="4"/>
</dbReference>
<dbReference type="InterPro" id="IPR036322">
    <property type="entry name" value="WD40_repeat_dom_sf"/>
</dbReference>
<proteinExistence type="predicted"/>
<protein>
    <recommendedName>
        <fullName evidence="7">U3 small nucleolar RNA-associated protein 15 C-terminal domain-containing protein</fullName>
    </recommendedName>
</protein>
<dbReference type="InterPro" id="IPR001680">
    <property type="entry name" value="WD40_rpt"/>
</dbReference>
<keyword evidence="5" id="KW-0539">Nucleus</keyword>
<dbReference type="InterPro" id="IPR015943">
    <property type="entry name" value="WD40/YVTN_repeat-like_dom_sf"/>
</dbReference>